<dbReference type="Gene3D" id="1.10.10.60">
    <property type="entry name" value="Homeodomain-like"/>
    <property type="match status" value="1"/>
</dbReference>
<dbReference type="Pfam" id="PF12833">
    <property type="entry name" value="HTH_18"/>
    <property type="match status" value="1"/>
</dbReference>
<proteinExistence type="predicted"/>
<accession>R0CRM4</accession>
<dbReference type="AlphaFoldDB" id="R0CRM4"/>
<dbReference type="Proteomes" id="UP000013280">
    <property type="component" value="Unassembled WGS sequence"/>
</dbReference>
<dbReference type="EMBL" id="APMQ01000002">
    <property type="protein sequence ID" value="ENZ79070.1"/>
    <property type="molecule type" value="Genomic_DNA"/>
</dbReference>
<keyword evidence="2" id="KW-0238">DNA-binding</keyword>
<protein>
    <submittedName>
        <fullName evidence="5">Transcriptional regulator, AraC family</fullName>
    </submittedName>
</protein>
<dbReference type="PANTHER" id="PTHR46796">
    <property type="entry name" value="HTH-TYPE TRANSCRIPTIONAL ACTIVATOR RHAS-RELATED"/>
    <property type="match status" value="1"/>
</dbReference>
<dbReference type="GO" id="GO:0003700">
    <property type="term" value="F:DNA-binding transcription factor activity"/>
    <property type="evidence" value="ECO:0007669"/>
    <property type="project" value="InterPro"/>
</dbReference>
<evidence type="ECO:0000313" key="6">
    <source>
        <dbReference type="Proteomes" id="UP000013280"/>
    </source>
</evidence>
<organism evidence="5 6">
    <name type="scientific">Ralstonia pickettii OR214</name>
    <dbReference type="NCBI Taxonomy" id="1264675"/>
    <lineage>
        <taxon>Bacteria</taxon>
        <taxon>Pseudomonadati</taxon>
        <taxon>Pseudomonadota</taxon>
        <taxon>Betaproteobacteria</taxon>
        <taxon>Burkholderiales</taxon>
        <taxon>Burkholderiaceae</taxon>
        <taxon>Ralstonia</taxon>
    </lineage>
</organism>
<dbReference type="PROSITE" id="PS01124">
    <property type="entry name" value="HTH_ARAC_FAMILY_2"/>
    <property type="match status" value="1"/>
</dbReference>
<reference evidence="5 6" key="1">
    <citation type="journal article" date="2013" name="Genome Announc.">
        <title>Draft Genome Sequence for Ralstonia sp. Strain OR214, a Bacterium with Potential for Bioremediation.</title>
        <authorList>
            <person name="Utturkar S.M."/>
            <person name="Bollmann A."/>
            <person name="Brzoska R.M."/>
            <person name="Klingeman D.M."/>
            <person name="Epstein S.E."/>
            <person name="Palumbo A.V."/>
            <person name="Brown S.D."/>
        </authorList>
    </citation>
    <scope>NUCLEOTIDE SEQUENCE [LARGE SCALE GENOMIC DNA]</scope>
    <source>
        <strain evidence="5 6">OR214</strain>
    </source>
</reference>
<dbReference type="SUPFAM" id="SSF46689">
    <property type="entry name" value="Homeodomain-like"/>
    <property type="match status" value="1"/>
</dbReference>
<dbReference type="GO" id="GO:0043565">
    <property type="term" value="F:sequence-specific DNA binding"/>
    <property type="evidence" value="ECO:0007669"/>
    <property type="project" value="InterPro"/>
</dbReference>
<evidence type="ECO:0000259" key="4">
    <source>
        <dbReference type="PROSITE" id="PS01124"/>
    </source>
</evidence>
<keyword evidence="3" id="KW-0804">Transcription</keyword>
<dbReference type="PANTHER" id="PTHR46796:SF15">
    <property type="entry name" value="BLL1074 PROTEIN"/>
    <property type="match status" value="1"/>
</dbReference>
<name>R0CRM4_RALPI</name>
<dbReference type="SMART" id="SM00342">
    <property type="entry name" value="HTH_ARAC"/>
    <property type="match status" value="1"/>
</dbReference>
<evidence type="ECO:0000256" key="2">
    <source>
        <dbReference type="ARBA" id="ARBA00023125"/>
    </source>
</evidence>
<comment type="caution">
    <text evidence="5">The sequence shown here is derived from an EMBL/GenBank/DDBJ whole genome shotgun (WGS) entry which is preliminary data.</text>
</comment>
<dbReference type="InterPro" id="IPR018060">
    <property type="entry name" value="HTH_AraC"/>
</dbReference>
<dbReference type="InterPro" id="IPR050204">
    <property type="entry name" value="AraC_XylS_family_regulators"/>
</dbReference>
<evidence type="ECO:0000256" key="3">
    <source>
        <dbReference type="ARBA" id="ARBA00023163"/>
    </source>
</evidence>
<sequence>MDIRANLTQPSTLGNSVRAVIDAMFVDECYEDGPRIVIPRPELHLAVRLGSSISGGVDIHVLGARQRVTRKIVRGGQWTILARLQLVHARAVLGASPSAFRGYVVPVDQVWGAADAQSLYDDLLTATSPADAAVILERVIAGRLSPDNLYQGHSALVFEAAKRMLKANVGVVASDLGISERHLRRVFLETVGIGPKTFVRLMRFSRATDLARENHHASWASIAVAVGYYDQAHLIEDFHFFAGTTPEAFRRELGNTGVLKSIDRAAACNFI</sequence>
<keyword evidence="1" id="KW-0805">Transcription regulation</keyword>
<feature type="domain" description="HTH araC/xylS-type" evidence="4">
    <location>
        <begin position="172"/>
        <end position="252"/>
    </location>
</feature>
<evidence type="ECO:0000256" key="1">
    <source>
        <dbReference type="ARBA" id="ARBA00023015"/>
    </source>
</evidence>
<gene>
    <name evidence="5" type="ORF">OR214_00638</name>
</gene>
<dbReference type="InterPro" id="IPR009057">
    <property type="entry name" value="Homeodomain-like_sf"/>
</dbReference>
<evidence type="ECO:0000313" key="5">
    <source>
        <dbReference type="EMBL" id="ENZ79070.1"/>
    </source>
</evidence>